<keyword evidence="2" id="KW-0805">Transcription regulation</keyword>
<organism evidence="7 8">
    <name type="scientific">Aspergillus steynii IBT 23096</name>
    <dbReference type="NCBI Taxonomy" id="1392250"/>
    <lineage>
        <taxon>Eukaryota</taxon>
        <taxon>Fungi</taxon>
        <taxon>Dikarya</taxon>
        <taxon>Ascomycota</taxon>
        <taxon>Pezizomycotina</taxon>
        <taxon>Eurotiomycetes</taxon>
        <taxon>Eurotiomycetidae</taxon>
        <taxon>Eurotiales</taxon>
        <taxon>Aspergillaceae</taxon>
        <taxon>Aspergillus</taxon>
        <taxon>Aspergillus subgen. Circumdati</taxon>
    </lineage>
</organism>
<comment type="subcellular location">
    <subcellularLocation>
        <location evidence="1">Nucleus</location>
    </subcellularLocation>
</comment>
<evidence type="ECO:0000256" key="2">
    <source>
        <dbReference type="ARBA" id="ARBA00023015"/>
    </source>
</evidence>
<dbReference type="CDD" id="cd14687">
    <property type="entry name" value="bZIP_ATF2"/>
    <property type="match status" value="1"/>
</dbReference>
<evidence type="ECO:0000256" key="4">
    <source>
        <dbReference type="ARBA" id="ARBA00023242"/>
    </source>
</evidence>
<dbReference type="PANTHER" id="PTHR19304">
    <property type="entry name" value="CYCLIC-AMP RESPONSE ELEMENT BINDING PROTEIN"/>
    <property type="match status" value="1"/>
</dbReference>
<feature type="domain" description="BZIP" evidence="6">
    <location>
        <begin position="83"/>
        <end position="146"/>
    </location>
</feature>
<keyword evidence="4" id="KW-0539">Nucleus</keyword>
<dbReference type="SMART" id="SM00338">
    <property type="entry name" value="BRLZ"/>
    <property type="match status" value="1"/>
</dbReference>
<dbReference type="InterPro" id="IPR004827">
    <property type="entry name" value="bZIP"/>
</dbReference>
<gene>
    <name evidence="7" type="ORF">P170DRAFT_368170</name>
</gene>
<sequence>MSALPFYTLAQYQVDGFQPVNVPAPVPSSLPIAPVTYNGNVEQPPSAEHGHSVNRTSGNPSPPRRRRKNSSSASPKTETEKQKTSRSKFLERNRLAASKCRQKKKDHSNQLLAIDQVLSQRNKELNQEVTELNHMRLSLKNAMFQHLDCKNPAIDAYLQQMVNGVANQQPSITESSPGTTASEYIPVSTPDTAAFGFDGPMRFSPSPAANWDELERRGSLNSINTEFTCPLMNGEPTENVEADVDFDNLLDVNKCA</sequence>
<evidence type="ECO:0000256" key="5">
    <source>
        <dbReference type="SAM" id="MobiDB-lite"/>
    </source>
</evidence>
<dbReference type="GO" id="GO:0005634">
    <property type="term" value="C:nucleus"/>
    <property type="evidence" value="ECO:0007669"/>
    <property type="project" value="UniProtKB-SubCell"/>
</dbReference>
<keyword evidence="8" id="KW-1185">Reference proteome</keyword>
<dbReference type="AlphaFoldDB" id="A0A2I2FUN8"/>
<accession>A0A2I2FUN8</accession>
<evidence type="ECO:0000313" key="7">
    <source>
        <dbReference type="EMBL" id="PLB44342.1"/>
    </source>
</evidence>
<dbReference type="OrthoDB" id="295274at2759"/>
<dbReference type="Pfam" id="PF00170">
    <property type="entry name" value="bZIP_1"/>
    <property type="match status" value="1"/>
</dbReference>
<protein>
    <recommendedName>
        <fullName evidence="6">BZIP domain-containing protein</fullName>
    </recommendedName>
</protein>
<evidence type="ECO:0000313" key="8">
    <source>
        <dbReference type="Proteomes" id="UP000234275"/>
    </source>
</evidence>
<evidence type="ECO:0000256" key="3">
    <source>
        <dbReference type="ARBA" id="ARBA00023163"/>
    </source>
</evidence>
<dbReference type="VEuPathDB" id="FungiDB:P170DRAFT_368170"/>
<dbReference type="PROSITE" id="PS50217">
    <property type="entry name" value="BZIP"/>
    <property type="match status" value="1"/>
</dbReference>
<dbReference type="EMBL" id="MSFO01000009">
    <property type="protein sequence ID" value="PLB44342.1"/>
    <property type="molecule type" value="Genomic_DNA"/>
</dbReference>
<evidence type="ECO:0000259" key="6">
    <source>
        <dbReference type="PROSITE" id="PS50217"/>
    </source>
</evidence>
<reference evidence="7 8" key="1">
    <citation type="submission" date="2016-12" db="EMBL/GenBank/DDBJ databases">
        <title>The genomes of Aspergillus section Nigri reveals drivers in fungal speciation.</title>
        <authorList>
            <consortium name="DOE Joint Genome Institute"/>
            <person name="Vesth T.C."/>
            <person name="Nybo J."/>
            <person name="Theobald S."/>
            <person name="Brandl J."/>
            <person name="Frisvad J.C."/>
            <person name="Nielsen K.F."/>
            <person name="Lyhne E.K."/>
            <person name="Kogle M.E."/>
            <person name="Kuo A."/>
            <person name="Riley R."/>
            <person name="Clum A."/>
            <person name="Nolan M."/>
            <person name="Lipzen A."/>
            <person name="Salamov A."/>
            <person name="Henrissat B."/>
            <person name="Wiebenga A."/>
            <person name="De Vries R.P."/>
            <person name="Grigoriev I.V."/>
            <person name="Mortensen U.H."/>
            <person name="Andersen M.R."/>
            <person name="Baker S.E."/>
        </authorList>
    </citation>
    <scope>NUCLEOTIDE SEQUENCE [LARGE SCALE GENOMIC DNA]</scope>
    <source>
        <strain evidence="7 8">IBT 23096</strain>
    </source>
</reference>
<dbReference type="SUPFAM" id="SSF57959">
    <property type="entry name" value="Leucine zipper domain"/>
    <property type="match status" value="1"/>
</dbReference>
<proteinExistence type="predicted"/>
<dbReference type="Gene3D" id="1.20.5.170">
    <property type="match status" value="1"/>
</dbReference>
<dbReference type="RefSeq" id="XP_024699644.1">
    <property type="nucleotide sequence ID" value="XM_024844842.1"/>
</dbReference>
<keyword evidence="3" id="KW-0804">Transcription</keyword>
<comment type="caution">
    <text evidence="7">The sequence shown here is derived from an EMBL/GenBank/DDBJ whole genome shotgun (WGS) entry which is preliminary data.</text>
</comment>
<evidence type="ECO:0000256" key="1">
    <source>
        <dbReference type="ARBA" id="ARBA00004123"/>
    </source>
</evidence>
<dbReference type="STRING" id="1392250.A0A2I2FUN8"/>
<feature type="compositionally biased region" description="Basic and acidic residues" evidence="5">
    <location>
        <begin position="77"/>
        <end position="94"/>
    </location>
</feature>
<dbReference type="Proteomes" id="UP000234275">
    <property type="component" value="Unassembled WGS sequence"/>
</dbReference>
<feature type="region of interest" description="Disordered" evidence="5">
    <location>
        <begin position="37"/>
        <end position="107"/>
    </location>
</feature>
<dbReference type="InterPro" id="IPR046347">
    <property type="entry name" value="bZIP_sf"/>
</dbReference>
<dbReference type="InterPro" id="IPR051027">
    <property type="entry name" value="bZIP_transcription_factors"/>
</dbReference>
<dbReference type="PROSITE" id="PS00036">
    <property type="entry name" value="BZIP_BASIC"/>
    <property type="match status" value="1"/>
</dbReference>
<dbReference type="GO" id="GO:0003700">
    <property type="term" value="F:DNA-binding transcription factor activity"/>
    <property type="evidence" value="ECO:0007669"/>
    <property type="project" value="InterPro"/>
</dbReference>
<name>A0A2I2FUN8_9EURO</name>
<dbReference type="GeneID" id="36552542"/>